<comment type="caution">
    <text evidence="3">The sequence shown here is derived from an EMBL/GenBank/DDBJ whole genome shotgun (WGS) entry which is preliminary data.</text>
</comment>
<sequence>MRASVVLLFAFLALAFVAAYAADEEEAGEPSVSVNEDNEESSGPMVAEASKFGDGAVVIGSMVIWIPTRVPIASADTDVYGSGPDDRDCTRQVAHAVRYLSVKGRHNARQRIQSGVC</sequence>
<dbReference type="EMBL" id="JAODUO010002121">
    <property type="protein sequence ID" value="KAK2154957.1"/>
    <property type="molecule type" value="Genomic_DNA"/>
</dbReference>
<keyword evidence="2" id="KW-0732">Signal</keyword>
<evidence type="ECO:0000256" key="1">
    <source>
        <dbReference type="SAM" id="MobiDB-lite"/>
    </source>
</evidence>
<name>A0AAD9N2P7_RIDPI</name>
<protein>
    <submittedName>
        <fullName evidence="3">Uncharacterized protein</fullName>
    </submittedName>
</protein>
<evidence type="ECO:0000313" key="3">
    <source>
        <dbReference type="EMBL" id="KAK2154957.1"/>
    </source>
</evidence>
<reference evidence="3" key="1">
    <citation type="journal article" date="2023" name="Mol. Biol. Evol.">
        <title>Third-Generation Sequencing Reveals the Adaptive Role of the Epigenome in Three Deep-Sea Polychaetes.</title>
        <authorList>
            <person name="Perez M."/>
            <person name="Aroh O."/>
            <person name="Sun Y."/>
            <person name="Lan Y."/>
            <person name="Juniper S.K."/>
            <person name="Young C.R."/>
            <person name="Angers B."/>
            <person name="Qian P.Y."/>
        </authorList>
    </citation>
    <scope>NUCLEOTIDE SEQUENCE</scope>
    <source>
        <strain evidence="3">R07B-5</strain>
    </source>
</reference>
<organism evidence="3 4">
    <name type="scientific">Ridgeia piscesae</name>
    <name type="common">Tubeworm</name>
    <dbReference type="NCBI Taxonomy" id="27915"/>
    <lineage>
        <taxon>Eukaryota</taxon>
        <taxon>Metazoa</taxon>
        <taxon>Spiralia</taxon>
        <taxon>Lophotrochozoa</taxon>
        <taxon>Annelida</taxon>
        <taxon>Polychaeta</taxon>
        <taxon>Sedentaria</taxon>
        <taxon>Canalipalpata</taxon>
        <taxon>Sabellida</taxon>
        <taxon>Siboglinidae</taxon>
        <taxon>Ridgeia</taxon>
    </lineage>
</organism>
<feature type="chain" id="PRO_5042111518" evidence="2">
    <location>
        <begin position="22"/>
        <end position="117"/>
    </location>
</feature>
<evidence type="ECO:0000256" key="2">
    <source>
        <dbReference type="SAM" id="SignalP"/>
    </source>
</evidence>
<feature type="region of interest" description="Disordered" evidence="1">
    <location>
        <begin position="26"/>
        <end position="46"/>
    </location>
</feature>
<proteinExistence type="predicted"/>
<dbReference type="Proteomes" id="UP001209878">
    <property type="component" value="Unassembled WGS sequence"/>
</dbReference>
<gene>
    <name evidence="3" type="ORF">NP493_2123g00002</name>
</gene>
<accession>A0AAD9N2P7</accession>
<dbReference type="AlphaFoldDB" id="A0AAD9N2P7"/>
<feature type="signal peptide" evidence="2">
    <location>
        <begin position="1"/>
        <end position="21"/>
    </location>
</feature>
<keyword evidence="4" id="KW-1185">Reference proteome</keyword>
<evidence type="ECO:0000313" key="4">
    <source>
        <dbReference type="Proteomes" id="UP001209878"/>
    </source>
</evidence>